<dbReference type="Proteomes" id="UP000215335">
    <property type="component" value="Unassembled WGS sequence"/>
</dbReference>
<organism evidence="6 7">
    <name type="scientific">Trichomalopsis sarcophagae</name>
    <dbReference type="NCBI Taxonomy" id="543379"/>
    <lineage>
        <taxon>Eukaryota</taxon>
        <taxon>Metazoa</taxon>
        <taxon>Ecdysozoa</taxon>
        <taxon>Arthropoda</taxon>
        <taxon>Hexapoda</taxon>
        <taxon>Insecta</taxon>
        <taxon>Pterygota</taxon>
        <taxon>Neoptera</taxon>
        <taxon>Endopterygota</taxon>
        <taxon>Hymenoptera</taxon>
        <taxon>Apocrita</taxon>
        <taxon>Proctotrupomorpha</taxon>
        <taxon>Chalcidoidea</taxon>
        <taxon>Pteromalidae</taxon>
        <taxon>Pteromalinae</taxon>
        <taxon>Trichomalopsis</taxon>
    </lineage>
</organism>
<comment type="cofactor">
    <cofactor evidence="3">
        <name>pyridoxal 5'-phosphate</name>
        <dbReference type="ChEBI" id="CHEBI:597326"/>
    </cofactor>
</comment>
<reference evidence="6 7" key="1">
    <citation type="journal article" date="2017" name="Curr. Biol.">
        <title>The Evolution of Venom by Co-option of Single-Copy Genes.</title>
        <authorList>
            <person name="Martinson E.O."/>
            <person name="Mrinalini"/>
            <person name="Kelkar Y.D."/>
            <person name="Chang C.H."/>
            <person name="Werren J.H."/>
        </authorList>
    </citation>
    <scope>NUCLEOTIDE SEQUENCE [LARGE SCALE GENOMIC DNA]</scope>
    <source>
        <strain evidence="6 7">Alberta</strain>
        <tissue evidence="6">Whole body</tissue>
    </source>
</reference>
<dbReference type="EMBL" id="NNAY01002091">
    <property type="protein sequence ID" value="OXU22105.1"/>
    <property type="molecule type" value="Genomic_DNA"/>
</dbReference>
<dbReference type="GO" id="GO:0030170">
    <property type="term" value="F:pyridoxal phosphate binding"/>
    <property type="evidence" value="ECO:0007669"/>
    <property type="project" value="UniProtKB-UniRule"/>
</dbReference>
<dbReference type="CDD" id="cd06822">
    <property type="entry name" value="PLPDE_III_YBL036c_euk"/>
    <property type="match status" value="1"/>
</dbReference>
<dbReference type="AlphaFoldDB" id="A0A232EUU2"/>
<evidence type="ECO:0000256" key="1">
    <source>
        <dbReference type="ARBA" id="ARBA00022898"/>
    </source>
</evidence>
<dbReference type="FunFam" id="3.20.20.10:FF:000007">
    <property type="entry name" value="Pyridoxal phosphate homeostasis protein"/>
    <property type="match status" value="1"/>
</dbReference>
<dbReference type="PANTHER" id="PTHR10146:SF14">
    <property type="entry name" value="PYRIDOXAL PHOSPHATE HOMEOSTASIS PROTEIN"/>
    <property type="match status" value="1"/>
</dbReference>
<dbReference type="PANTHER" id="PTHR10146">
    <property type="entry name" value="PROLINE SYNTHETASE CO-TRANSCRIBED BACTERIAL HOMOLOG PROTEIN"/>
    <property type="match status" value="1"/>
</dbReference>
<dbReference type="HAMAP" id="MF_02087">
    <property type="entry name" value="PLP_homeostasis"/>
    <property type="match status" value="1"/>
</dbReference>
<comment type="function">
    <text evidence="2">Pyridoxal 5'-phosphate (PLP)-binding protein, which may be involved in intracellular homeostatic regulation of pyridoxal 5'-phosphate (PLP), the active form of vitamin B6.</text>
</comment>
<dbReference type="InterPro" id="IPR029066">
    <property type="entry name" value="PLP-binding_barrel"/>
</dbReference>
<protein>
    <recommendedName>
        <fullName evidence="2">Pyridoxal phosphate homeostasis protein</fullName>
        <shortName evidence="2">PLP homeostasis protein</shortName>
    </recommendedName>
</protein>
<dbReference type="NCBIfam" id="TIGR00044">
    <property type="entry name" value="YggS family pyridoxal phosphate-dependent enzyme"/>
    <property type="match status" value="1"/>
</dbReference>
<evidence type="ECO:0000313" key="7">
    <source>
        <dbReference type="Proteomes" id="UP000215335"/>
    </source>
</evidence>
<feature type="modified residue" description="N6-(pyridoxal phosphate)lysine" evidence="2 3">
    <location>
        <position position="40"/>
    </location>
</feature>
<proteinExistence type="inferred from homology"/>
<dbReference type="OrthoDB" id="10264196at2759"/>
<dbReference type="InterPro" id="IPR001608">
    <property type="entry name" value="Ala_racemase_N"/>
</dbReference>
<evidence type="ECO:0000256" key="4">
    <source>
        <dbReference type="RuleBase" id="RU004514"/>
    </source>
</evidence>
<dbReference type="InterPro" id="IPR011078">
    <property type="entry name" value="PyrdxlP_homeostasis"/>
</dbReference>
<keyword evidence="7" id="KW-1185">Reference proteome</keyword>
<dbReference type="Pfam" id="PF01168">
    <property type="entry name" value="Ala_racemase_N"/>
    <property type="match status" value="1"/>
</dbReference>
<name>A0A232EUU2_9HYME</name>
<dbReference type="PIRSF" id="PIRSF004848">
    <property type="entry name" value="YBL036c_PLPDEIII"/>
    <property type="match status" value="1"/>
</dbReference>
<dbReference type="STRING" id="543379.A0A232EUU2"/>
<feature type="domain" description="Alanine racemase N-terminal" evidence="5">
    <location>
        <begin position="28"/>
        <end position="246"/>
    </location>
</feature>
<keyword evidence="1 2" id="KW-0663">Pyridoxal phosphate</keyword>
<comment type="similarity">
    <text evidence="2 4">Belongs to the pyridoxal phosphate-binding protein YggS/PROSC family.</text>
</comment>
<evidence type="ECO:0000256" key="3">
    <source>
        <dbReference type="PIRSR" id="PIRSR004848-1"/>
    </source>
</evidence>
<dbReference type="Gene3D" id="3.20.20.10">
    <property type="entry name" value="Alanine racemase"/>
    <property type="match status" value="1"/>
</dbReference>
<dbReference type="SUPFAM" id="SSF51419">
    <property type="entry name" value="PLP-binding barrel"/>
    <property type="match status" value="1"/>
</dbReference>
<evidence type="ECO:0000313" key="6">
    <source>
        <dbReference type="EMBL" id="OXU22105.1"/>
    </source>
</evidence>
<evidence type="ECO:0000256" key="2">
    <source>
        <dbReference type="HAMAP-Rule" id="MF_03225"/>
    </source>
</evidence>
<evidence type="ECO:0000259" key="5">
    <source>
        <dbReference type="Pfam" id="PF01168"/>
    </source>
</evidence>
<sequence>MKMVDIATNLQAIRDKIVAASAKRALEYKYFEPQLVAVSKFHPAEAVITAYEAGQRHFGENYVNELADKANSADILEKCKDIRWHFIGHLQKSNVNKLLKVANLHIVETVDSEKIATALDNAWPKFRKSDDAKLKIMIQVNTSREEAKSGCEIENASSMVKYIFEKCPNLEFTGLMTIGEYGYDVSKGPNPDFLALKDVKAKVCEELGLDIKKVELSMGMSTDYEHAIELGSSLVRVGTAIFGERPKKV</sequence>
<gene>
    <name evidence="6" type="ORF">TSAR_010758</name>
</gene>
<accession>A0A232EUU2</accession>
<comment type="caution">
    <text evidence="6">The sequence shown here is derived from an EMBL/GenBank/DDBJ whole genome shotgun (WGS) entry which is preliminary data.</text>
</comment>